<feature type="domain" description="CHK kinase-like" evidence="1">
    <location>
        <begin position="125"/>
        <end position="321"/>
    </location>
</feature>
<dbReference type="InterPro" id="IPR015897">
    <property type="entry name" value="CHK_kinase-like"/>
</dbReference>
<evidence type="ECO:0000313" key="3">
    <source>
        <dbReference type="Proteomes" id="UP001431783"/>
    </source>
</evidence>
<reference evidence="2 3" key="1">
    <citation type="submission" date="2023-03" db="EMBL/GenBank/DDBJ databases">
        <title>Genome insight into feeding habits of ladybird beetles.</title>
        <authorList>
            <person name="Li H.-S."/>
            <person name="Huang Y.-H."/>
            <person name="Pang H."/>
        </authorList>
    </citation>
    <scope>NUCLEOTIDE SEQUENCE [LARGE SCALE GENOMIC DNA]</scope>
    <source>
        <strain evidence="2">SYSU_2023b</strain>
        <tissue evidence="2">Whole body</tissue>
    </source>
</reference>
<evidence type="ECO:0000313" key="2">
    <source>
        <dbReference type="EMBL" id="KAK9872367.1"/>
    </source>
</evidence>
<dbReference type="EMBL" id="JARQZJ010000011">
    <property type="protein sequence ID" value="KAK9872367.1"/>
    <property type="molecule type" value="Genomic_DNA"/>
</dbReference>
<dbReference type="AlphaFoldDB" id="A0AAW1TLN7"/>
<keyword evidence="3" id="KW-1185">Reference proteome</keyword>
<sequence length="407" mass="47318">MGEELKKTIISWVKEVLGDQGFAKIQVDFPEYDPSGGYTSEMVMVNVTGERNKSKEVLSLIVKRSMDGMLENDNSIFSVFYDNEINFYSKIVPYLRQFAIDKGLKPFNSIPHCYGTIQREKRKVIVMENLKKKGYKVHEIENPLDLHHTKLILKAYGEWHALSFALRDQQPNKFEEFSYTNSSKKLLEAKGSSYMITTIKKELQFLMDIYKTRGITLAAEKLELLKNNFETMSHDFMLGKKESYLVIRHGDCWNNNFLFHYDDDTSHPDKVAIIDWQAACVAPAMLDIVQFLYFCCSRNELDNLDELLYFYHDCLSKKVKELGSDPEKCFPRDICLSNFEKYAPFGIAFLPMVGKIRSKLIAEAYNIANLEKDKSFNSLYDGKLNNPEEYFKNINDVLEFSIDRKFI</sequence>
<accession>A0AAW1TLN7</accession>
<protein>
    <recommendedName>
        <fullName evidence="1">CHK kinase-like domain-containing protein</fullName>
    </recommendedName>
</protein>
<dbReference type="PANTHER" id="PTHR11012">
    <property type="entry name" value="PROTEIN KINASE-LIKE DOMAIN-CONTAINING"/>
    <property type="match status" value="1"/>
</dbReference>
<dbReference type="SUPFAM" id="SSF56112">
    <property type="entry name" value="Protein kinase-like (PK-like)"/>
    <property type="match status" value="1"/>
</dbReference>
<comment type="caution">
    <text evidence="2">The sequence shown here is derived from an EMBL/GenBank/DDBJ whole genome shotgun (WGS) entry which is preliminary data.</text>
</comment>
<gene>
    <name evidence="2" type="ORF">WA026_017825</name>
</gene>
<organism evidence="2 3">
    <name type="scientific">Henosepilachna vigintioctopunctata</name>
    <dbReference type="NCBI Taxonomy" id="420089"/>
    <lineage>
        <taxon>Eukaryota</taxon>
        <taxon>Metazoa</taxon>
        <taxon>Ecdysozoa</taxon>
        <taxon>Arthropoda</taxon>
        <taxon>Hexapoda</taxon>
        <taxon>Insecta</taxon>
        <taxon>Pterygota</taxon>
        <taxon>Neoptera</taxon>
        <taxon>Endopterygota</taxon>
        <taxon>Coleoptera</taxon>
        <taxon>Polyphaga</taxon>
        <taxon>Cucujiformia</taxon>
        <taxon>Coccinelloidea</taxon>
        <taxon>Coccinellidae</taxon>
        <taxon>Epilachninae</taxon>
        <taxon>Epilachnini</taxon>
        <taxon>Henosepilachna</taxon>
    </lineage>
</organism>
<proteinExistence type="predicted"/>
<dbReference type="Proteomes" id="UP001431783">
    <property type="component" value="Unassembled WGS sequence"/>
</dbReference>
<dbReference type="Gene3D" id="3.90.1200.10">
    <property type="match status" value="1"/>
</dbReference>
<dbReference type="InterPro" id="IPR011009">
    <property type="entry name" value="Kinase-like_dom_sf"/>
</dbReference>
<name>A0AAW1TLN7_9CUCU</name>
<dbReference type="PANTHER" id="PTHR11012:SF30">
    <property type="entry name" value="PROTEIN KINASE-LIKE DOMAIN-CONTAINING"/>
    <property type="match status" value="1"/>
</dbReference>
<evidence type="ECO:0000259" key="1">
    <source>
        <dbReference type="SMART" id="SM00587"/>
    </source>
</evidence>
<dbReference type="Pfam" id="PF02958">
    <property type="entry name" value="EcKL"/>
    <property type="match status" value="1"/>
</dbReference>
<dbReference type="SMART" id="SM00587">
    <property type="entry name" value="CHK"/>
    <property type="match status" value="1"/>
</dbReference>
<dbReference type="InterPro" id="IPR004119">
    <property type="entry name" value="EcKL"/>
</dbReference>